<dbReference type="RefSeq" id="WP_111250213.1">
    <property type="nucleotide sequence ID" value="NZ_QKWH01000002.1"/>
</dbReference>
<dbReference type="GO" id="GO:0008270">
    <property type="term" value="F:zinc ion binding"/>
    <property type="evidence" value="ECO:0007669"/>
    <property type="project" value="InterPro"/>
</dbReference>
<keyword evidence="3" id="KW-0732">Signal</keyword>
<keyword evidence="7" id="KW-1185">Reference proteome</keyword>
<dbReference type="InterPro" id="IPR006619">
    <property type="entry name" value="PGRP_domain_met/bac"/>
</dbReference>
<dbReference type="CDD" id="cd06583">
    <property type="entry name" value="PGRP"/>
    <property type="match status" value="1"/>
</dbReference>
<dbReference type="Gene3D" id="3.40.80.10">
    <property type="entry name" value="Peptidoglycan recognition protein-like"/>
    <property type="match status" value="1"/>
</dbReference>
<evidence type="ECO:0000256" key="3">
    <source>
        <dbReference type="SAM" id="SignalP"/>
    </source>
</evidence>
<comment type="similarity">
    <text evidence="1">Belongs to the N-acetylmuramoyl-L-alanine amidase 2 family.</text>
</comment>
<evidence type="ECO:0000313" key="6">
    <source>
        <dbReference type="EMBL" id="PZR54356.1"/>
    </source>
</evidence>
<evidence type="ECO:0000259" key="5">
    <source>
        <dbReference type="SMART" id="SM00701"/>
    </source>
</evidence>
<sequence length="587" mass="61996">MTRRAPRRNHRNARALAAALTTTALLVAAIPGAAADPGTEPDGAAEVTAEQEAAAAEPVAPVEPSVTAVEAEAPTEAQVLDLGPAADGTATTTDTDVVVASSEVTGFATVGVVWEGPSTPDVAVHVRTADADGTWGEWTDLEIEPGPEGGSTGGTAPLVVGDVAHAEAKIEGAEAAGLRDVRLSVIDPGTGAVDARAASTSGPGYSPAGRSAVPAAPADQFTGGPTVLSRADWGADERLATWRPTQGDYKAAVIHHTAGTNDYSAAQVPAILRGIYAYHAQQLGWGDIGYNFLVDKFGRIWEGRVGGIEMETIGAHVSGWNTNSVGVSVLGNYQTATVTNQAVDAIVRLLGWKMSLQGIRANSTVSINGRTINTIVGHRDLAATSCPGASLYNRLGEIRSRVAAEQGRYQHIFGQGTTFLIQGAGAPQVYLVNGTTKYHIKNYNTLTSLSNLGRLLYADLRVTNQLANGPEMRRFVRDDRSGRVAFVDNNLLYHATICEDVRQFGVPCTPEAIPLLAPVEWDRLGQGPRLSRAVTSHSTDRVYFVQDGRKRWVRSWGALERLLGMSPPLTWVSQGALDDLPNGPDIH</sequence>
<dbReference type="Pfam" id="PF01510">
    <property type="entry name" value="Amidase_2"/>
    <property type="match status" value="1"/>
</dbReference>
<comment type="caution">
    <text evidence="6">The sequence shown here is derived from an EMBL/GenBank/DDBJ whole genome shotgun (WGS) entry which is preliminary data.</text>
</comment>
<dbReference type="Proteomes" id="UP000248783">
    <property type="component" value="Unassembled WGS sequence"/>
</dbReference>
<dbReference type="AlphaFoldDB" id="A0A2W5X0V7"/>
<reference evidence="6 7" key="1">
    <citation type="submission" date="2018-06" db="EMBL/GenBank/DDBJ databases">
        <title>Whole genome sequencing of a novel hydrocarbon degrading bacterial strain, PW21 isolated from oil contaminated produced water sample.</title>
        <authorList>
            <person name="Nagkirti P."/>
            <person name="Shaikh A."/>
            <person name="Gowdaman V."/>
            <person name="Engineer A.E."/>
            <person name="Dagar S."/>
            <person name="Dhakephalkar P.K."/>
        </authorList>
    </citation>
    <scope>NUCLEOTIDE SEQUENCE [LARGE SCALE GENOMIC DNA]</scope>
    <source>
        <strain evidence="6 7">PW21</strain>
    </source>
</reference>
<feature type="domain" description="N-acetylmuramoyl-L-alanine amidase" evidence="4">
    <location>
        <begin position="237"/>
        <end position="388"/>
    </location>
</feature>
<evidence type="ECO:0008006" key="8">
    <source>
        <dbReference type="Google" id="ProtNLM"/>
    </source>
</evidence>
<dbReference type="SMART" id="SM00701">
    <property type="entry name" value="PGRP"/>
    <property type="match status" value="1"/>
</dbReference>
<evidence type="ECO:0000259" key="4">
    <source>
        <dbReference type="SMART" id="SM00644"/>
    </source>
</evidence>
<gene>
    <name evidence="6" type="ORF">DNL40_05520</name>
</gene>
<accession>A0A2W5X0V7</accession>
<feature type="signal peptide" evidence="3">
    <location>
        <begin position="1"/>
        <end position="35"/>
    </location>
</feature>
<feature type="domain" description="Peptidoglycan recognition protein family" evidence="5">
    <location>
        <begin position="225"/>
        <end position="372"/>
    </location>
</feature>
<evidence type="ECO:0000313" key="7">
    <source>
        <dbReference type="Proteomes" id="UP000248783"/>
    </source>
</evidence>
<feature type="region of interest" description="Disordered" evidence="2">
    <location>
        <begin position="194"/>
        <end position="224"/>
    </location>
</feature>
<dbReference type="PANTHER" id="PTHR11022">
    <property type="entry name" value="PEPTIDOGLYCAN RECOGNITION PROTEIN"/>
    <property type="match status" value="1"/>
</dbReference>
<dbReference type="InterPro" id="IPR036505">
    <property type="entry name" value="Amidase/PGRP_sf"/>
</dbReference>
<proteinExistence type="inferred from homology"/>
<evidence type="ECO:0000256" key="1">
    <source>
        <dbReference type="ARBA" id="ARBA00007553"/>
    </source>
</evidence>
<protein>
    <recommendedName>
        <fullName evidence="8">N-acetylmuramoyl-L-alanine amidase</fullName>
    </recommendedName>
</protein>
<dbReference type="GO" id="GO:0009253">
    <property type="term" value="P:peptidoglycan catabolic process"/>
    <property type="evidence" value="ECO:0007669"/>
    <property type="project" value="InterPro"/>
</dbReference>
<dbReference type="InterPro" id="IPR015510">
    <property type="entry name" value="PGRP"/>
</dbReference>
<dbReference type="GO" id="GO:0008745">
    <property type="term" value="F:N-acetylmuramoyl-L-alanine amidase activity"/>
    <property type="evidence" value="ECO:0007669"/>
    <property type="project" value="InterPro"/>
</dbReference>
<name>A0A2W5X0V7_9MICO</name>
<evidence type="ECO:0000256" key="2">
    <source>
        <dbReference type="SAM" id="MobiDB-lite"/>
    </source>
</evidence>
<dbReference type="SUPFAM" id="SSF55846">
    <property type="entry name" value="N-acetylmuramoyl-L-alanine amidase-like"/>
    <property type="match status" value="1"/>
</dbReference>
<dbReference type="InterPro" id="IPR002502">
    <property type="entry name" value="Amidase_domain"/>
</dbReference>
<dbReference type="SMART" id="SM00644">
    <property type="entry name" value="Ami_2"/>
    <property type="match status" value="1"/>
</dbReference>
<dbReference type="PANTHER" id="PTHR11022:SF41">
    <property type="entry name" value="PEPTIDOGLYCAN-RECOGNITION PROTEIN LC-RELATED"/>
    <property type="match status" value="1"/>
</dbReference>
<feature type="chain" id="PRO_5015948424" description="N-acetylmuramoyl-L-alanine amidase" evidence="3">
    <location>
        <begin position="36"/>
        <end position="587"/>
    </location>
</feature>
<dbReference type="EMBL" id="QKWH01000002">
    <property type="protein sequence ID" value="PZR54356.1"/>
    <property type="molecule type" value="Genomic_DNA"/>
</dbReference>
<organism evidence="6 7">
    <name type="scientific">Xylanimonas oleitrophica</name>
    <dbReference type="NCBI Taxonomy" id="2607479"/>
    <lineage>
        <taxon>Bacteria</taxon>
        <taxon>Bacillati</taxon>
        <taxon>Actinomycetota</taxon>
        <taxon>Actinomycetes</taxon>
        <taxon>Micrococcales</taxon>
        <taxon>Promicromonosporaceae</taxon>
        <taxon>Xylanimonas</taxon>
    </lineage>
</organism>